<feature type="transmembrane region" description="Helical" evidence="2">
    <location>
        <begin position="41"/>
        <end position="64"/>
    </location>
</feature>
<organism evidence="3 4">
    <name type="scientific">Paraburkholderia kururiensis</name>
    <dbReference type="NCBI Taxonomy" id="984307"/>
    <lineage>
        <taxon>Bacteria</taxon>
        <taxon>Pseudomonadati</taxon>
        <taxon>Pseudomonadota</taxon>
        <taxon>Betaproteobacteria</taxon>
        <taxon>Burkholderiales</taxon>
        <taxon>Burkholderiaceae</taxon>
        <taxon>Paraburkholderia</taxon>
    </lineage>
</organism>
<keyword evidence="2" id="KW-0472">Membrane</keyword>
<evidence type="ECO:0000256" key="1">
    <source>
        <dbReference type="SAM" id="MobiDB-lite"/>
    </source>
</evidence>
<feature type="region of interest" description="Disordered" evidence="1">
    <location>
        <begin position="201"/>
        <end position="232"/>
    </location>
</feature>
<reference evidence="3 4" key="1">
    <citation type="submission" date="2023-12" db="EMBL/GenBank/DDBJ databases">
        <title>Genome sequencing and assembly of bacterial species from a model synthetic community.</title>
        <authorList>
            <person name="Hogle S.L."/>
        </authorList>
    </citation>
    <scope>NUCLEOTIDE SEQUENCE [LARGE SCALE GENOMIC DNA]</scope>
    <source>
        <strain evidence="3 4">HAMBI 2494</strain>
    </source>
</reference>
<accession>A0ABZ0WF42</accession>
<keyword evidence="2" id="KW-1133">Transmembrane helix</keyword>
<dbReference type="Proteomes" id="UP001325479">
    <property type="component" value="Chromosome"/>
</dbReference>
<protein>
    <submittedName>
        <fullName evidence="3">Fimbrial assembly protein</fullName>
    </submittedName>
</protein>
<evidence type="ECO:0000313" key="3">
    <source>
        <dbReference type="EMBL" id="WQD75944.1"/>
    </source>
</evidence>
<evidence type="ECO:0000256" key="2">
    <source>
        <dbReference type="SAM" id="Phobius"/>
    </source>
</evidence>
<keyword evidence="4" id="KW-1185">Reference proteome</keyword>
<name>A0ABZ0WF42_9BURK</name>
<keyword evidence="2" id="KW-0812">Transmembrane</keyword>
<sequence length="232" mass="25234">MNVNAITRARLATARSAAWVGGFNLLPWRQSQLRRARRRCLVDWACAAALGGAGVLALGGWQVFERMRVDAQRAEMERSLATMAGPLAEHDRLARRIAAQREHDERAVAMGASLAHLFNLLAALSREASAEVTVQRLVQRDGEIVLTCEARDHAASAEWLEQLRDLEGVRSVSVSELKRADAGPASHAGAQPRETVQFTATVRWDDAQGAPGRAQASQRPGAARADESRGRT</sequence>
<proteinExistence type="predicted"/>
<evidence type="ECO:0000313" key="4">
    <source>
        <dbReference type="Proteomes" id="UP001325479"/>
    </source>
</evidence>
<dbReference type="EMBL" id="CP139965">
    <property type="protein sequence ID" value="WQD75944.1"/>
    <property type="molecule type" value="Genomic_DNA"/>
</dbReference>
<dbReference type="RefSeq" id="WP_114814005.1">
    <property type="nucleotide sequence ID" value="NZ_CP139965.1"/>
</dbReference>
<gene>
    <name evidence="3" type="ORF">U0042_17640</name>
</gene>